<dbReference type="EMBL" id="FOSK01000001">
    <property type="protein sequence ID" value="SFK00394.1"/>
    <property type="molecule type" value="Genomic_DNA"/>
</dbReference>
<dbReference type="PIRSF" id="PIRSF017306">
    <property type="entry name" value="Ureidogly_hydro"/>
    <property type="match status" value="1"/>
</dbReference>
<keyword evidence="2" id="KW-0659">Purine metabolism</keyword>
<gene>
    <name evidence="5" type="ORF">SAMN04488518_101712</name>
</gene>
<evidence type="ECO:0000313" key="5">
    <source>
        <dbReference type="EMBL" id="SFK00394.1"/>
    </source>
</evidence>
<evidence type="ECO:0000256" key="2">
    <source>
        <dbReference type="ARBA" id="ARBA00022631"/>
    </source>
</evidence>
<dbReference type="Proteomes" id="UP000199598">
    <property type="component" value="Unassembled WGS sequence"/>
</dbReference>
<dbReference type="InterPro" id="IPR047233">
    <property type="entry name" value="UAH_cupin"/>
</dbReference>
<dbReference type="InterPro" id="IPR024060">
    <property type="entry name" value="Ureidoglycolate_lyase_dom_sf"/>
</dbReference>
<comment type="caution">
    <text evidence="5">The sequence shown here is derived from an EMBL/GenBank/DDBJ whole genome shotgun (WGS) entry which is preliminary data.</text>
</comment>
<comment type="subunit">
    <text evidence="1">Homodimer.</text>
</comment>
<dbReference type="CDD" id="cd20298">
    <property type="entry name" value="cupin_UAH"/>
    <property type="match status" value="1"/>
</dbReference>
<evidence type="ECO:0000313" key="6">
    <source>
        <dbReference type="Proteomes" id="UP000199598"/>
    </source>
</evidence>
<dbReference type="Pfam" id="PF04115">
    <property type="entry name" value="Ureidogly_lyase"/>
    <property type="match status" value="1"/>
</dbReference>
<keyword evidence="6" id="KW-1185">Reference proteome</keyword>
<reference evidence="5 6" key="1">
    <citation type="submission" date="2016-10" db="EMBL/GenBank/DDBJ databases">
        <authorList>
            <person name="Varghese N."/>
            <person name="Submissions S."/>
        </authorList>
    </citation>
    <scope>NUCLEOTIDE SEQUENCE [LARGE SCALE GENOMIC DNA]</scope>
    <source>
        <strain evidence="5 6">DSM 16392</strain>
    </source>
</reference>
<organism evidence="5 6">
    <name type="scientific">Pseudovibrio ascidiaceicola</name>
    <dbReference type="NCBI Taxonomy" id="285279"/>
    <lineage>
        <taxon>Bacteria</taxon>
        <taxon>Pseudomonadati</taxon>
        <taxon>Pseudomonadota</taxon>
        <taxon>Alphaproteobacteria</taxon>
        <taxon>Hyphomicrobiales</taxon>
        <taxon>Stappiaceae</taxon>
        <taxon>Pseudovibrio</taxon>
    </lineage>
</organism>
<evidence type="ECO:0000256" key="1">
    <source>
        <dbReference type="ARBA" id="ARBA00011738"/>
    </source>
</evidence>
<dbReference type="PANTHER" id="PTHR21221:SF1">
    <property type="entry name" value="UREIDOGLYCOLATE LYASE"/>
    <property type="match status" value="1"/>
</dbReference>
<protein>
    <submittedName>
        <fullName evidence="5">Ureidoglycolate lyase</fullName>
    </submittedName>
</protein>
<dbReference type="RefSeq" id="WP_093516731.1">
    <property type="nucleotide sequence ID" value="NZ_FOSK01000001.1"/>
</dbReference>
<comment type="catalytic activity">
    <reaction evidence="4">
        <text>(S)-ureidoglycolate = urea + glyoxylate</text>
        <dbReference type="Rhea" id="RHEA:11304"/>
        <dbReference type="ChEBI" id="CHEBI:16199"/>
        <dbReference type="ChEBI" id="CHEBI:36655"/>
        <dbReference type="ChEBI" id="CHEBI:57296"/>
        <dbReference type="EC" id="4.3.2.3"/>
    </reaction>
</comment>
<dbReference type="SUPFAM" id="SSF51182">
    <property type="entry name" value="RmlC-like cupins"/>
    <property type="match status" value="1"/>
</dbReference>
<sequence>MGNRATTEQRTIRIEKLTSEVFMPFGELIETGGTSPIVINEGRCERFSDLAGVEFIGGRAGVSLFQAELRRLPHTLTMLERHPLGSQCFIPMNQSEYLVIVAADEGGRPSTPRAFMASSTQSINIKRNTWHGVLTPINGSGLFAVVDRIGDGNNLEEHWLKEAYLITE</sequence>
<proteinExistence type="predicted"/>
<keyword evidence="3 5" id="KW-0456">Lyase</keyword>
<dbReference type="Gene3D" id="2.60.120.480">
    <property type="entry name" value="Ureidoglycolate hydrolase"/>
    <property type="match status" value="1"/>
</dbReference>
<dbReference type="NCBIfam" id="NF009932">
    <property type="entry name" value="PRK13395.1"/>
    <property type="match status" value="1"/>
</dbReference>
<evidence type="ECO:0000256" key="4">
    <source>
        <dbReference type="ARBA" id="ARBA00047684"/>
    </source>
</evidence>
<dbReference type="PANTHER" id="PTHR21221">
    <property type="entry name" value="UREIDOGLYCOLATE HYDROLASE"/>
    <property type="match status" value="1"/>
</dbReference>
<dbReference type="InterPro" id="IPR007247">
    <property type="entry name" value="Ureidogly_lyase"/>
</dbReference>
<evidence type="ECO:0000256" key="3">
    <source>
        <dbReference type="ARBA" id="ARBA00023239"/>
    </source>
</evidence>
<accession>A0A1I3VYD5</accession>
<dbReference type="InterPro" id="IPR011051">
    <property type="entry name" value="RmlC_Cupin_sf"/>
</dbReference>
<name>A0A1I3VYD5_9HYPH</name>
<dbReference type="GO" id="GO:0016829">
    <property type="term" value="F:lyase activity"/>
    <property type="evidence" value="ECO:0007669"/>
    <property type="project" value="UniProtKB-KW"/>
</dbReference>